<keyword evidence="3" id="KW-1185">Reference proteome</keyword>
<accession>A0A0D1X1M7</accession>
<dbReference type="STRING" id="212818.A0A0D1X1M7"/>
<dbReference type="EMBL" id="KN847521">
    <property type="protein sequence ID" value="KIV95670.1"/>
    <property type="molecule type" value="Genomic_DNA"/>
</dbReference>
<evidence type="ECO:0000313" key="3">
    <source>
        <dbReference type="Proteomes" id="UP000054302"/>
    </source>
</evidence>
<sequence>MSISSFDAFLPKLHDSGAQRDIFERFLSMPITVSDHELAQIFLIKRSCDSDEVQKGSMCYYRSWSLTKEQLQNIIKDLQRDGCDFPQLESWTFQLRGMDNHQRVWVRYVGQTTSVTPFQRCAKSTKGPKARGTLLNEFKRRYEVLDLEASRRIRVFALFDTATGWLFETYSSNRLTRSSRRITDSFERFLIAQFGSLSLLNQQAGGRGPSCIPSTRDTDMLSTIDTTVMRTLAQSVFQYMDLQVKLRLSAITETIYDAIRKRFPIDETTQENIRYIGSHHLKQAVCETLHGHCIVAVIGEAVTEQSIREDTGFFDGNSATRDLIIGYLQECLTCESNLSLSSNLDDLMRLVSFTNVLYWPSQTSHKIDLDVKNILQTYLATVAPLLTITLSERTLSHTLTRATRDLLDKIGIARIEFVGNDTESSHTIILPQYHPGYDAHTGQLTRLRRLYFLCWIQVWVYIDTTLKVLTSELDPTKGRHTLCQDIMASAETRLEAAGFKNALRNAKEEFAEQKKQSLEARAQVKRSFSKTESTDAMSVALIAEKSAHLSRLDRFPKTWGEPLSQQRRLWAHNQWIANKNEPLQDALRKFTKSEWTTYAAILPTGYNLAVCFDASEDVANLPQAIHGLFLEKAAAKNIDMALLATESRREILQSIAEDMVQGRERFRKIKRRKTQVYSINTLHKIDLGTWTGRSIFKCEGIDGSVRKISCSNNRSLFRRKSQFCRRMLEFHHDGISIKNEHGQVLYSEDSDKVGVSIPIDRLDDFAENIKWLWEQAMADRAQIHHPTMSS</sequence>
<evidence type="ECO:0000313" key="2">
    <source>
        <dbReference type="EMBL" id="KIV95670.1"/>
    </source>
</evidence>
<proteinExistence type="predicted"/>
<evidence type="ECO:0000256" key="1">
    <source>
        <dbReference type="SAM" id="Coils"/>
    </source>
</evidence>
<keyword evidence="1" id="KW-0175">Coiled coil</keyword>
<dbReference type="AlphaFoldDB" id="A0A0D1X1M7"/>
<dbReference type="VEuPathDB" id="FungiDB:PV10_03294"/>
<dbReference type="OrthoDB" id="2121009at2759"/>
<name>A0A0D1X1M7_EXOME</name>
<dbReference type="HOGENOM" id="CLU_355263_0_0_1"/>
<dbReference type="OMA" id="RYVGRTT"/>
<gene>
    <name evidence="2" type="ORF">PV10_03294</name>
</gene>
<protein>
    <submittedName>
        <fullName evidence="2">Uncharacterized protein</fullName>
    </submittedName>
</protein>
<dbReference type="GeneID" id="27321139"/>
<dbReference type="Proteomes" id="UP000054302">
    <property type="component" value="Unassembled WGS sequence"/>
</dbReference>
<dbReference type="RefSeq" id="XP_016227244.1">
    <property type="nucleotide sequence ID" value="XM_016367726.1"/>
</dbReference>
<feature type="coiled-coil region" evidence="1">
    <location>
        <begin position="489"/>
        <end position="523"/>
    </location>
</feature>
<reference evidence="2 3" key="1">
    <citation type="submission" date="2015-01" db="EMBL/GenBank/DDBJ databases">
        <title>The Genome Sequence of Exophiala mesophila CBS40295.</title>
        <authorList>
            <consortium name="The Broad Institute Genomics Platform"/>
            <person name="Cuomo C."/>
            <person name="de Hoog S."/>
            <person name="Gorbushina A."/>
            <person name="Stielow B."/>
            <person name="Teixiera M."/>
            <person name="Abouelleil A."/>
            <person name="Chapman S.B."/>
            <person name="Priest M."/>
            <person name="Young S.K."/>
            <person name="Wortman J."/>
            <person name="Nusbaum C."/>
            <person name="Birren B."/>
        </authorList>
    </citation>
    <scope>NUCLEOTIDE SEQUENCE [LARGE SCALE GENOMIC DNA]</scope>
    <source>
        <strain evidence="2 3">CBS 40295</strain>
    </source>
</reference>
<organism evidence="2 3">
    <name type="scientific">Exophiala mesophila</name>
    <name type="common">Black yeast-like fungus</name>
    <dbReference type="NCBI Taxonomy" id="212818"/>
    <lineage>
        <taxon>Eukaryota</taxon>
        <taxon>Fungi</taxon>
        <taxon>Dikarya</taxon>
        <taxon>Ascomycota</taxon>
        <taxon>Pezizomycotina</taxon>
        <taxon>Eurotiomycetes</taxon>
        <taxon>Chaetothyriomycetidae</taxon>
        <taxon>Chaetothyriales</taxon>
        <taxon>Herpotrichiellaceae</taxon>
        <taxon>Exophiala</taxon>
    </lineage>
</organism>